<protein>
    <recommendedName>
        <fullName evidence="2">Cellulose-binding Sde182 nucleoside hydrolase-like domain-containing protein</fullName>
    </recommendedName>
</protein>
<feature type="compositionally biased region" description="Low complexity" evidence="1">
    <location>
        <begin position="1"/>
        <end position="20"/>
    </location>
</feature>
<name>A0A135S4Y1_9PEZI</name>
<evidence type="ECO:0000313" key="3">
    <source>
        <dbReference type="EMBL" id="KXH30954.1"/>
    </source>
</evidence>
<dbReference type="InterPro" id="IPR036452">
    <property type="entry name" value="Ribo_hydro-like"/>
</dbReference>
<dbReference type="Gene3D" id="3.90.245.10">
    <property type="entry name" value="Ribonucleoside hydrolase-like"/>
    <property type="match status" value="1"/>
</dbReference>
<feature type="compositionally biased region" description="Basic and acidic residues" evidence="1">
    <location>
        <begin position="39"/>
        <end position="56"/>
    </location>
</feature>
<accession>A0A135S4Y1</accession>
<evidence type="ECO:0000259" key="2">
    <source>
        <dbReference type="Pfam" id="PF07632"/>
    </source>
</evidence>
<evidence type="ECO:0000256" key="1">
    <source>
        <dbReference type="SAM" id="MobiDB-lite"/>
    </source>
</evidence>
<sequence>MLLSPGCSSSPTSSTSQTIPCRSSACSCTQTIRDSRTLRNDIDILEERDAPGRDDENPASVRHGGQSQPPRLTGFPVQQLGCFPAIGVLWAQGNEGAKKIIEKLEESSEPLQFSLWGGAGTLAQALQHIETTKSSDNAALLRSRLRVYAISDQDNTGSWIQARWPDIFYITSINSFNEFEGATWVGINIDDNGFANTKCYGLDPSSGSGLRPGFYHLSPRRVRVGSN</sequence>
<dbReference type="STRING" id="1209931.A0A135S4Y1"/>
<comment type="caution">
    <text evidence="3">The sequence shown here is derived from an EMBL/GenBank/DDBJ whole genome shotgun (WGS) entry which is preliminary data.</text>
</comment>
<feature type="region of interest" description="Disordered" evidence="1">
    <location>
        <begin position="39"/>
        <end position="73"/>
    </location>
</feature>
<organism evidence="3 4">
    <name type="scientific">Colletotrichum salicis</name>
    <dbReference type="NCBI Taxonomy" id="1209931"/>
    <lineage>
        <taxon>Eukaryota</taxon>
        <taxon>Fungi</taxon>
        <taxon>Dikarya</taxon>
        <taxon>Ascomycota</taxon>
        <taxon>Pezizomycotina</taxon>
        <taxon>Sordariomycetes</taxon>
        <taxon>Hypocreomycetidae</taxon>
        <taxon>Glomerellales</taxon>
        <taxon>Glomerellaceae</taxon>
        <taxon>Colletotrichum</taxon>
        <taxon>Colletotrichum acutatum species complex</taxon>
    </lineage>
</organism>
<dbReference type="EMBL" id="JFFI01002530">
    <property type="protein sequence ID" value="KXH30954.1"/>
    <property type="molecule type" value="Genomic_DNA"/>
</dbReference>
<proteinExistence type="predicted"/>
<gene>
    <name evidence="3" type="ORF">CSAL01_07583</name>
</gene>
<dbReference type="InterPro" id="IPR011483">
    <property type="entry name" value="Sde182_NH-like"/>
</dbReference>
<evidence type="ECO:0000313" key="4">
    <source>
        <dbReference type="Proteomes" id="UP000070121"/>
    </source>
</evidence>
<feature type="region of interest" description="Disordered" evidence="1">
    <location>
        <begin position="1"/>
        <end position="21"/>
    </location>
</feature>
<dbReference type="GO" id="GO:0016799">
    <property type="term" value="F:hydrolase activity, hydrolyzing N-glycosyl compounds"/>
    <property type="evidence" value="ECO:0007669"/>
    <property type="project" value="InterPro"/>
</dbReference>
<dbReference type="Proteomes" id="UP000070121">
    <property type="component" value="Unassembled WGS sequence"/>
</dbReference>
<dbReference type="AlphaFoldDB" id="A0A135S4Y1"/>
<keyword evidence="4" id="KW-1185">Reference proteome</keyword>
<reference evidence="3 4" key="1">
    <citation type="submission" date="2014-02" db="EMBL/GenBank/DDBJ databases">
        <title>The genome sequence of Colletotrichum salicis CBS 607.94.</title>
        <authorList>
            <person name="Baroncelli R."/>
            <person name="Thon M.R."/>
        </authorList>
    </citation>
    <scope>NUCLEOTIDE SEQUENCE [LARGE SCALE GENOMIC DNA]</scope>
    <source>
        <strain evidence="3 4">CBS 607.94</strain>
    </source>
</reference>
<dbReference type="Pfam" id="PF07632">
    <property type="entry name" value="Sde182_NH-like"/>
    <property type="match status" value="1"/>
</dbReference>
<feature type="domain" description="Cellulose-binding Sde182 nucleoside hydrolase-like" evidence="2">
    <location>
        <begin position="93"/>
        <end position="193"/>
    </location>
</feature>